<feature type="domain" description="Fungal lipase-type" evidence="3">
    <location>
        <begin position="1498"/>
        <end position="1607"/>
    </location>
</feature>
<keyword evidence="5" id="KW-1185">Reference proteome</keyword>
<feature type="transmembrane region" description="Helical" evidence="2">
    <location>
        <begin position="328"/>
        <end position="350"/>
    </location>
</feature>
<dbReference type="InterPro" id="IPR002921">
    <property type="entry name" value="Fungal_lipase-type"/>
</dbReference>
<feature type="compositionally biased region" description="Basic and acidic residues" evidence="1">
    <location>
        <begin position="624"/>
        <end position="642"/>
    </location>
</feature>
<feature type="compositionally biased region" description="Basic and acidic residues" evidence="1">
    <location>
        <begin position="1048"/>
        <end position="1062"/>
    </location>
</feature>
<accession>A0A0N0VF83</accession>
<dbReference type="PANTHER" id="PTHR45856:SF11">
    <property type="entry name" value="FUNGAL LIPASE-LIKE DOMAIN-CONTAINING PROTEIN"/>
    <property type="match status" value="1"/>
</dbReference>
<feature type="region of interest" description="Disordered" evidence="1">
    <location>
        <begin position="1349"/>
        <end position="1374"/>
    </location>
</feature>
<dbReference type="PANTHER" id="PTHR45856">
    <property type="entry name" value="ALPHA/BETA-HYDROLASES SUPERFAMILY PROTEIN"/>
    <property type="match status" value="1"/>
</dbReference>
<feature type="compositionally biased region" description="Polar residues" evidence="1">
    <location>
        <begin position="733"/>
        <end position="743"/>
    </location>
</feature>
<feature type="region of interest" description="Disordered" evidence="1">
    <location>
        <begin position="1214"/>
        <end position="1279"/>
    </location>
</feature>
<evidence type="ECO:0000256" key="2">
    <source>
        <dbReference type="SAM" id="Phobius"/>
    </source>
</evidence>
<feature type="transmembrane region" description="Helical" evidence="2">
    <location>
        <begin position="167"/>
        <end position="185"/>
    </location>
</feature>
<keyword evidence="2" id="KW-0812">Transmembrane</keyword>
<name>A0A0N0VF83_LEPPY</name>
<feature type="compositionally biased region" description="Gly residues" evidence="1">
    <location>
        <begin position="718"/>
        <end position="727"/>
    </location>
</feature>
<reference evidence="4 5" key="1">
    <citation type="submission" date="2015-07" db="EMBL/GenBank/DDBJ databases">
        <title>High-quality genome of monoxenous trypanosomatid Leptomonas pyrrhocoris.</title>
        <authorList>
            <person name="Flegontov P."/>
            <person name="Butenko A."/>
            <person name="Firsov S."/>
            <person name="Vlcek C."/>
            <person name="Logacheva M.D."/>
            <person name="Field M."/>
            <person name="Filatov D."/>
            <person name="Flegontova O."/>
            <person name="Gerasimov E."/>
            <person name="Jackson A.P."/>
            <person name="Kelly S."/>
            <person name="Opperdoes F."/>
            <person name="O'Reilly A."/>
            <person name="Votypka J."/>
            <person name="Yurchenko V."/>
            <person name="Lukes J."/>
        </authorList>
    </citation>
    <scope>NUCLEOTIDE SEQUENCE [LARGE SCALE GENOMIC DNA]</scope>
    <source>
        <strain evidence="4">H10</strain>
    </source>
</reference>
<feature type="region of interest" description="Disordered" evidence="1">
    <location>
        <begin position="545"/>
        <end position="653"/>
    </location>
</feature>
<feature type="transmembrane region" description="Helical" evidence="2">
    <location>
        <begin position="371"/>
        <end position="394"/>
    </location>
</feature>
<dbReference type="GO" id="GO:0006629">
    <property type="term" value="P:lipid metabolic process"/>
    <property type="evidence" value="ECO:0007669"/>
    <property type="project" value="InterPro"/>
</dbReference>
<feature type="transmembrane region" description="Helical" evidence="2">
    <location>
        <begin position="406"/>
        <end position="427"/>
    </location>
</feature>
<feature type="region of interest" description="Disordered" evidence="1">
    <location>
        <begin position="709"/>
        <end position="748"/>
    </location>
</feature>
<evidence type="ECO:0000313" key="4">
    <source>
        <dbReference type="EMBL" id="KPA80501.1"/>
    </source>
</evidence>
<feature type="compositionally biased region" description="Polar residues" evidence="1">
    <location>
        <begin position="1360"/>
        <end position="1374"/>
    </location>
</feature>
<dbReference type="GeneID" id="26905008"/>
<feature type="compositionally biased region" description="Low complexity" evidence="1">
    <location>
        <begin position="878"/>
        <end position="887"/>
    </location>
</feature>
<protein>
    <submittedName>
        <fullName evidence="4">Putative lipase domain protein</fullName>
    </submittedName>
</protein>
<dbReference type="OrthoDB" id="514788at2759"/>
<feature type="region of interest" description="Disordered" evidence="1">
    <location>
        <begin position="491"/>
        <end position="526"/>
    </location>
</feature>
<feature type="region of interest" description="Disordered" evidence="1">
    <location>
        <begin position="1687"/>
        <end position="1711"/>
    </location>
</feature>
<feature type="region of interest" description="Disordered" evidence="1">
    <location>
        <begin position="1179"/>
        <end position="1201"/>
    </location>
</feature>
<feature type="region of interest" description="Disordered" evidence="1">
    <location>
        <begin position="1302"/>
        <end position="1333"/>
    </location>
</feature>
<comment type="caution">
    <text evidence="4">The sequence shown here is derived from an EMBL/GenBank/DDBJ whole genome shotgun (WGS) entry which is preliminary data.</text>
</comment>
<dbReference type="EMBL" id="LGTL01000008">
    <property type="protein sequence ID" value="KPA80501.1"/>
    <property type="molecule type" value="Genomic_DNA"/>
</dbReference>
<dbReference type="InterPro" id="IPR051218">
    <property type="entry name" value="Sec_MonoDiacylglyc_Lipase"/>
</dbReference>
<organism evidence="4 5">
    <name type="scientific">Leptomonas pyrrhocoris</name>
    <name type="common">Firebug parasite</name>
    <dbReference type="NCBI Taxonomy" id="157538"/>
    <lineage>
        <taxon>Eukaryota</taxon>
        <taxon>Discoba</taxon>
        <taxon>Euglenozoa</taxon>
        <taxon>Kinetoplastea</taxon>
        <taxon>Metakinetoplastina</taxon>
        <taxon>Trypanosomatida</taxon>
        <taxon>Trypanosomatidae</taxon>
        <taxon>Leishmaniinae</taxon>
        <taxon>Leptomonas</taxon>
    </lineage>
</organism>
<feature type="transmembrane region" description="Helical" evidence="2">
    <location>
        <begin position="288"/>
        <end position="308"/>
    </location>
</feature>
<dbReference type="CDD" id="cd00519">
    <property type="entry name" value="Lipase_3"/>
    <property type="match status" value="1"/>
</dbReference>
<feature type="transmembrane region" description="Helical" evidence="2">
    <location>
        <begin position="197"/>
        <end position="222"/>
    </location>
</feature>
<dbReference type="Pfam" id="PF01764">
    <property type="entry name" value="Lipase_3"/>
    <property type="match status" value="1"/>
</dbReference>
<feature type="region of interest" description="Disordered" evidence="1">
    <location>
        <begin position="760"/>
        <end position="779"/>
    </location>
</feature>
<feature type="region of interest" description="Disordered" evidence="1">
    <location>
        <begin position="958"/>
        <end position="1064"/>
    </location>
</feature>
<feature type="region of interest" description="Disordered" evidence="1">
    <location>
        <begin position="832"/>
        <end position="925"/>
    </location>
</feature>
<sequence length="1711" mass="186141">MTNVCGAGYPTDLRHVEKWSSSCVTSAPMDGTGGGGAVPTDVILTWAGHDLDHLHAKLVRYRRVVVSLPTPADQVNPVENYDLIASTTMEGGGLTWTSNRSLTLRCQRKKSRCDVARVPEDLLAETSSSNAFRFSLLSVPASLAAGAAEGAVGVAYQRSVYTIATLVWRYVLLLLSFLHTLRFIAFRKYTSTLYEQAWTLALQVALLWYLNPLFALNITIWPMPAVLAFMEYRIPTYFMAVLIAYMLSVMTASMAWPTHAGRTTPPSVVARAKAFLLRSHNVYDPPKWTKIIVFLYLVCVFVLVIVDACVEEFDWYAASNSYTRFARLYWAAIALLLFGGLVCVVLLMYLRSYLGNKPYLESRPQQLACRVFLMIFLSAVVYYVIHCLVFFLLYNHDFPVVASHQPFLQLPTLMVASFFVNIMTFVYTSQNRDDNVPINPKDSRWKHMVWPDSWYRWLARHGGSQYIFSTEVEETRFYRLQFEFRKRQFMARQKRKQQQPQRSGAGAGGNGNEDSALYERSTSLGTQREATHSGFFSLFRTHNAMSGRTTRRASREAAATRGGGGGEALWRTDVWQTPMPSQPPSPLSSDVEGSDGEGIPSQPPARVYPNSFAATGAMRGAPGEGRRRVGRDAGNRPNRWENPDAPNTTNVSFLPGPRNSSFARPRDAAAAAAAANVTSVNLAARSVLNMDRFSTYFLADGGNGVANTDPMASAAGPGNSGSGGGGYARRPNSRLTTPSQSPQREPGSAFDAFAVEGPARHRSRLLQGTSTARRHDNAGLRREQTMTVAENQIALSRTFAGFEGRPRYAPQTEHVSTPLVVGEGLRSGACHARSRSAGSVAHSNSAHANYDAERSSPPIPPPQRQHQRYRDPVHESTRAASTTAGTRPKGGHGDEVRPTRRSPRGPSTSNNNEETEDPCYSGSIDVTDEATAGTAHARQSEALLQALRQVQQYSFASPADTLRRGPHALPTFAATPTTAQPVKHASGNDGNGEGAHAKRRRAPAPLASTATGHRSFGAPPTDVNAASTTLLDDMASDLSQPTSEEEDGAHYHSDDDGDDGHGRGRRSFFHTLNVVRERLGAAMGAAEKHLFEKPARNLDRFETHIFDAAYRPFQSMHYLPFFNLETAIDCFNVSWEAYGVEKSGGDDAIETGIKMTPQNVPKTVAHGVKKVVCGCCPAEDDSSQDEEDSSEDENAAGTGGNDRVVRYLQASGHYNASSDHVGSGEGEQRQDSTSAAVPPAPGGRQAASTVAQAEQHEMLPRHASATGVDGDKDGDKTLSPLHHAAVHDADDAVVIVHMTGEGEQNNVPTAERAPQAAASQPKRPDKEGSNEADADAVVQQTVAAAAAGELPSRGLAQGGPVTTVNAPSSNPAVPTTSTLFPIDVEKYGFTLLLVAEAKEVQVIMVKMDTNAPEHRGKAPRIIIGFRGTANMSNAKYDMNIHRVVWREMERVEAEDNQNGSSGVPTDMASTLDGGSTMGTQHLGCAACLRSCARATSWRPTCHAGFLVIWKTLKPTVMQRLRAIVEEDRNIVYRIFTTGHSLGGALASLSAYSITAVLRRMDYPIPEVTVYTYGQPRMGNRTFQRIYNKAVPRSFSVVNESDVVVSMTTFGGYHVGIEVDVDRNGNFIVKPTEIEKLFPPTAGRGMTVINHLMANYGVSLNAIASRTTCPARGLACYSTADPEKIAREKAKEDAVRQLQDAKKQGDAGPRGQ</sequence>
<dbReference type="OMA" id="RIFTTGH"/>
<dbReference type="InterPro" id="IPR029058">
    <property type="entry name" value="AB_hydrolase_fold"/>
</dbReference>
<keyword evidence="2" id="KW-1133">Transmembrane helix</keyword>
<feature type="compositionally biased region" description="Basic and acidic residues" evidence="1">
    <location>
        <begin position="868"/>
        <end position="877"/>
    </location>
</feature>
<dbReference type="VEuPathDB" id="TriTrypDB:LpyrH10_08_1660"/>
<dbReference type="RefSeq" id="XP_015658940.1">
    <property type="nucleotide sequence ID" value="XM_015802496.1"/>
</dbReference>
<keyword evidence="2" id="KW-0472">Membrane</keyword>
<evidence type="ECO:0000313" key="5">
    <source>
        <dbReference type="Proteomes" id="UP000037923"/>
    </source>
</evidence>
<dbReference type="Gene3D" id="3.40.50.1820">
    <property type="entry name" value="alpha/beta hydrolase"/>
    <property type="match status" value="1"/>
</dbReference>
<dbReference type="SUPFAM" id="SSF53474">
    <property type="entry name" value="alpha/beta-Hydrolases"/>
    <property type="match status" value="1"/>
</dbReference>
<dbReference type="Proteomes" id="UP000037923">
    <property type="component" value="Unassembled WGS sequence"/>
</dbReference>
<feature type="compositionally biased region" description="Low complexity" evidence="1">
    <location>
        <begin position="967"/>
        <end position="981"/>
    </location>
</feature>
<evidence type="ECO:0000256" key="1">
    <source>
        <dbReference type="SAM" id="MobiDB-lite"/>
    </source>
</evidence>
<gene>
    <name evidence="4" type="ORF">ABB37_04717</name>
</gene>
<feature type="compositionally biased region" description="Acidic residues" evidence="1">
    <location>
        <begin position="1179"/>
        <end position="1194"/>
    </location>
</feature>
<feature type="transmembrane region" description="Helical" evidence="2">
    <location>
        <begin position="234"/>
        <end position="256"/>
    </location>
</feature>
<proteinExistence type="predicted"/>
<feature type="compositionally biased region" description="Basic and acidic residues" evidence="1">
    <location>
        <begin position="1687"/>
        <end position="1704"/>
    </location>
</feature>
<evidence type="ECO:0000259" key="3">
    <source>
        <dbReference type="Pfam" id="PF01764"/>
    </source>
</evidence>